<dbReference type="AlphaFoldDB" id="A0AAD8IVY9"/>
<feature type="region of interest" description="Disordered" evidence="1">
    <location>
        <begin position="34"/>
        <end position="109"/>
    </location>
</feature>
<evidence type="ECO:0000313" key="3">
    <source>
        <dbReference type="EMBL" id="KAK1391796.1"/>
    </source>
</evidence>
<protein>
    <submittedName>
        <fullName evidence="3">Uncharacterized protein</fullName>
    </submittedName>
</protein>
<organism evidence="3 4">
    <name type="scientific">Heracleum sosnowskyi</name>
    <dbReference type="NCBI Taxonomy" id="360622"/>
    <lineage>
        <taxon>Eukaryota</taxon>
        <taxon>Viridiplantae</taxon>
        <taxon>Streptophyta</taxon>
        <taxon>Embryophyta</taxon>
        <taxon>Tracheophyta</taxon>
        <taxon>Spermatophyta</taxon>
        <taxon>Magnoliopsida</taxon>
        <taxon>eudicotyledons</taxon>
        <taxon>Gunneridae</taxon>
        <taxon>Pentapetalae</taxon>
        <taxon>asterids</taxon>
        <taxon>campanulids</taxon>
        <taxon>Apiales</taxon>
        <taxon>Apiaceae</taxon>
        <taxon>Apioideae</taxon>
        <taxon>apioid superclade</taxon>
        <taxon>Tordylieae</taxon>
        <taxon>Tordyliinae</taxon>
        <taxon>Heracleum</taxon>
    </lineage>
</organism>
<dbReference type="EMBL" id="JAUIZM010000003">
    <property type="protein sequence ID" value="KAK1391794.1"/>
    <property type="molecule type" value="Genomic_DNA"/>
</dbReference>
<gene>
    <name evidence="2" type="ORF">POM88_010850</name>
    <name evidence="3" type="ORF">POM88_010852</name>
</gene>
<evidence type="ECO:0000256" key="1">
    <source>
        <dbReference type="SAM" id="MobiDB-lite"/>
    </source>
</evidence>
<evidence type="ECO:0000313" key="2">
    <source>
        <dbReference type="EMBL" id="KAK1391794.1"/>
    </source>
</evidence>
<proteinExistence type="predicted"/>
<dbReference type="Proteomes" id="UP001237642">
    <property type="component" value="Unassembled WGS sequence"/>
</dbReference>
<accession>A0AAD8IVY9</accession>
<keyword evidence="4" id="KW-1185">Reference proteome</keyword>
<feature type="compositionally biased region" description="Basic and acidic residues" evidence="1">
    <location>
        <begin position="52"/>
        <end position="61"/>
    </location>
</feature>
<sequence length="109" mass="12063">MLVDQETNSTTHVKIPPGVGKLFDGSFDQLVRIDGPDSMKPVKNQKNMYIDKQARKPDDFCAPKTSADISDPEQPTHLNSRTTKSTRNRPPTARALEALVNGDLTAKTR</sequence>
<reference evidence="3" key="1">
    <citation type="submission" date="2023-02" db="EMBL/GenBank/DDBJ databases">
        <title>Genome of toxic invasive species Heracleum sosnowskyi carries increased number of genes despite the absence of recent whole-genome duplications.</title>
        <authorList>
            <person name="Schelkunov M."/>
            <person name="Shtratnikova V."/>
            <person name="Makarenko M."/>
            <person name="Klepikova A."/>
            <person name="Omelchenko D."/>
            <person name="Novikova G."/>
            <person name="Obukhova E."/>
            <person name="Bogdanov V."/>
            <person name="Penin A."/>
            <person name="Logacheva M."/>
        </authorList>
    </citation>
    <scope>NUCLEOTIDE SEQUENCE</scope>
    <source>
        <strain evidence="3">Hsosn_3</strain>
        <tissue evidence="3">Leaf</tissue>
    </source>
</reference>
<comment type="caution">
    <text evidence="3">The sequence shown here is derived from an EMBL/GenBank/DDBJ whole genome shotgun (WGS) entry which is preliminary data.</text>
</comment>
<reference evidence="3" key="2">
    <citation type="submission" date="2023-05" db="EMBL/GenBank/DDBJ databases">
        <authorList>
            <person name="Schelkunov M.I."/>
        </authorList>
    </citation>
    <scope>NUCLEOTIDE SEQUENCE</scope>
    <source>
        <strain evidence="3">Hsosn_3</strain>
        <tissue evidence="3">Leaf</tissue>
    </source>
</reference>
<dbReference type="EMBL" id="JAUIZM010000003">
    <property type="protein sequence ID" value="KAK1391796.1"/>
    <property type="molecule type" value="Genomic_DNA"/>
</dbReference>
<feature type="compositionally biased region" description="Polar residues" evidence="1">
    <location>
        <begin position="76"/>
        <end position="89"/>
    </location>
</feature>
<evidence type="ECO:0000313" key="4">
    <source>
        <dbReference type="Proteomes" id="UP001237642"/>
    </source>
</evidence>
<name>A0AAD8IVY9_9APIA</name>